<dbReference type="GO" id="GO:0005524">
    <property type="term" value="F:ATP binding"/>
    <property type="evidence" value="ECO:0007669"/>
    <property type="project" value="UniProtKB-KW"/>
</dbReference>
<evidence type="ECO:0000313" key="7">
    <source>
        <dbReference type="Proteomes" id="UP000231987"/>
    </source>
</evidence>
<dbReference type="GO" id="GO:0015833">
    <property type="term" value="P:peptide transport"/>
    <property type="evidence" value="ECO:0007669"/>
    <property type="project" value="InterPro"/>
</dbReference>
<keyword evidence="3" id="KW-0547">Nucleotide-binding</keyword>
<name>A0A2J0YT88_RHIML</name>
<feature type="region of interest" description="Disordered" evidence="5">
    <location>
        <begin position="1"/>
        <end position="20"/>
    </location>
</feature>
<evidence type="ECO:0000313" key="6">
    <source>
        <dbReference type="EMBL" id="PJR09083.1"/>
    </source>
</evidence>
<evidence type="ECO:0000256" key="5">
    <source>
        <dbReference type="SAM" id="MobiDB-lite"/>
    </source>
</evidence>
<evidence type="ECO:0000256" key="4">
    <source>
        <dbReference type="ARBA" id="ARBA00022840"/>
    </source>
</evidence>
<evidence type="ECO:0000256" key="1">
    <source>
        <dbReference type="ARBA" id="ARBA00004417"/>
    </source>
</evidence>
<keyword evidence="4" id="KW-0067">ATP-binding</keyword>
<gene>
    <name evidence="6" type="ORF">CEJ86_31925</name>
</gene>
<comment type="caution">
    <text evidence="6">The sequence shown here is derived from an EMBL/GenBank/DDBJ whole genome shotgun (WGS) entry which is preliminary data.</text>
</comment>
<accession>A0A2J0YT88</accession>
<evidence type="ECO:0000256" key="3">
    <source>
        <dbReference type="ARBA" id="ARBA00022741"/>
    </source>
</evidence>
<evidence type="ECO:0008006" key="8">
    <source>
        <dbReference type="Google" id="ProtNLM"/>
    </source>
</evidence>
<proteinExistence type="predicted"/>
<reference evidence="6 7" key="1">
    <citation type="submission" date="2017-06" db="EMBL/GenBank/DDBJ databases">
        <title>Ensifer strains isolated from leguminous trees and herbs display diverse denitrification phenotypes with some acting as strong N2O sinks.</title>
        <authorList>
            <person name="Woliy K."/>
            <person name="Mania D."/>
            <person name="Bakken L.R."/>
            <person name="Frostegard A."/>
        </authorList>
    </citation>
    <scope>NUCLEOTIDE SEQUENCE [LARGE SCALE GENOMIC DNA]</scope>
    <source>
        <strain evidence="6 7">AC50a</strain>
    </source>
</reference>
<dbReference type="PANTHER" id="PTHR43067">
    <property type="entry name" value="OLIGOPEPTIDE/DIPEPTIDE ABC TRANSPORTER, ATPASE SUBUNIT"/>
    <property type="match status" value="1"/>
</dbReference>
<dbReference type="InterPro" id="IPR027417">
    <property type="entry name" value="P-loop_NTPase"/>
</dbReference>
<comment type="subcellular location">
    <subcellularLocation>
        <location evidence="1">Cell inner membrane</location>
        <topology evidence="1">Peripheral membrane protein</topology>
    </subcellularLocation>
</comment>
<dbReference type="PANTHER" id="PTHR43067:SF3">
    <property type="entry name" value="MALTOSE ABC TRANSPORTER, ATP-BINDING PROTEIN"/>
    <property type="match status" value="1"/>
</dbReference>
<dbReference type="NCBIfam" id="TIGR01727">
    <property type="entry name" value="oligo_HPY"/>
    <property type="match status" value="1"/>
</dbReference>
<dbReference type="Proteomes" id="UP000231987">
    <property type="component" value="Unassembled WGS sequence"/>
</dbReference>
<protein>
    <recommendedName>
        <fullName evidence="8">Oligopeptide/dipeptide ABC transporter C-terminal domain-containing protein</fullName>
    </recommendedName>
</protein>
<organism evidence="6 7">
    <name type="scientific">Rhizobium meliloti</name>
    <name type="common">Ensifer meliloti</name>
    <name type="synonym">Sinorhizobium meliloti</name>
    <dbReference type="NCBI Taxonomy" id="382"/>
    <lineage>
        <taxon>Bacteria</taxon>
        <taxon>Pseudomonadati</taxon>
        <taxon>Pseudomonadota</taxon>
        <taxon>Alphaproteobacteria</taxon>
        <taxon>Hyphomicrobiales</taxon>
        <taxon>Rhizobiaceae</taxon>
        <taxon>Sinorhizobium/Ensifer group</taxon>
        <taxon>Sinorhizobium</taxon>
    </lineage>
</organism>
<dbReference type="InterPro" id="IPR013563">
    <property type="entry name" value="Oligopep_ABC_C"/>
</dbReference>
<dbReference type="AlphaFoldDB" id="A0A2J0YT88"/>
<keyword evidence="2" id="KW-0813">Transport</keyword>
<sequence>MQGRQRHRLPAESWIGPPNPANPPSGCHFRTRCPFAFDKCATVQPPLITIRAGHEAACHLAEPEKNLCCIRRRRKQ</sequence>
<dbReference type="EMBL" id="NJGD01000034">
    <property type="protein sequence ID" value="PJR09083.1"/>
    <property type="molecule type" value="Genomic_DNA"/>
</dbReference>
<dbReference type="Gene3D" id="3.40.50.300">
    <property type="entry name" value="P-loop containing nucleotide triphosphate hydrolases"/>
    <property type="match status" value="1"/>
</dbReference>
<dbReference type="GO" id="GO:0005886">
    <property type="term" value="C:plasma membrane"/>
    <property type="evidence" value="ECO:0007669"/>
    <property type="project" value="UniProtKB-SubCell"/>
</dbReference>
<evidence type="ECO:0000256" key="2">
    <source>
        <dbReference type="ARBA" id="ARBA00022448"/>
    </source>
</evidence>